<accession>A0A0M3JQ48</accession>
<evidence type="ECO:0000256" key="1">
    <source>
        <dbReference type="SAM" id="MobiDB-lite"/>
    </source>
</evidence>
<sequence length="118" mass="12904">MDRLSGCSGSFDQLSTDFLNLPPIPEAVPCRHAPHQSPEEEECDEDGDEPHELECCQKELDRCQMGAVKGQRSNSDPSGSTIISSSNFVVAAEGQARLARCDETDCCDEWTTQSPDLN</sequence>
<dbReference type="OrthoDB" id="5842689at2759"/>
<feature type="region of interest" description="Disordered" evidence="1">
    <location>
        <begin position="25"/>
        <end position="50"/>
    </location>
</feature>
<dbReference type="EMBL" id="UYRR01029511">
    <property type="protein sequence ID" value="VDK40139.1"/>
    <property type="molecule type" value="Genomic_DNA"/>
</dbReference>
<gene>
    <name evidence="2" type="ORF">ASIM_LOCUS9534</name>
</gene>
<name>A0A0M3JQ48_ANISI</name>
<proteinExistence type="predicted"/>
<evidence type="ECO:0000313" key="4">
    <source>
        <dbReference type="WBParaSite" id="ASIM_0000979901-mRNA-1"/>
    </source>
</evidence>
<protein>
    <submittedName>
        <fullName evidence="2 4">Uncharacterized protein</fullName>
    </submittedName>
</protein>
<keyword evidence="3" id="KW-1185">Reference proteome</keyword>
<reference evidence="4" key="1">
    <citation type="submission" date="2017-02" db="UniProtKB">
        <authorList>
            <consortium name="WormBaseParasite"/>
        </authorList>
    </citation>
    <scope>IDENTIFICATION</scope>
</reference>
<evidence type="ECO:0000313" key="2">
    <source>
        <dbReference type="EMBL" id="VDK40139.1"/>
    </source>
</evidence>
<reference evidence="2 3" key="2">
    <citation type="submission" date="2018-11" db="EMBL/GenBank/DDBJ databases">
        <authorList>
            <consortium name="Pathogen Informatics"/>
        </authorList>
    </citation>
    <scope>NUCLEOTIDE SEQUENCE [LARGE SCALE GENOMIC DNA]</scope>
</reference>
<feature type="compositionally biased region" description="Acidic residues" evidence="1">
    <location>
        <begin position="39"/>
        <end position="49"/>
    </location>
</feature>
<evidence type="ECO:0000313" key="3">
    <source>
        <dbReference type="Proteomes" id="UP000267096"/>
    </source>
</evidence>
<dbReference type="AlphaFoldDB" id="A0A0M3JQ48"/>
<organism evidence="4">
    <name type="scientific">Anisakis simplex</name>
    <name type="common">Herring worm</name>
    <dbReference type="NCBI Taxonomy" id="6269"/>
    <lineage>
        <taxon>Eukaryota</taxon>
        <taxon>Metazoa</taxon>
        <taxon>Ecdysozoa</taxon>
        <taxon>Nematoda</taxon>
        <taxon>Chromadorea</taxon>
        <taxon>Rhabditida</taxon>
        <taxon>Spirurina</taxon>
        <taxon>Ascaridomorpha</taxon>
        <taxon>Ascaridoidea</taxon>
        <taxon>Anisakidae</taxon>
        <taxon>Anisakis</taxon>
        <taxon>Anisakis simplex complex</taxon>
    </lineage>
</organism>
<dbReference type="Proteomes" id="UP000267096">
    <property type="component" value="Unassembled WGS sequence"/>
</dbReference>
<dbReference type="WBParaSite" id="ASIM_0000979901-mRNA-1">
    <property type="protein sequence ID" value="ASIM_0000979901-mRNA-1"/>
    <property type="gene ID" value="ASIM_0000979901"/>
</dbReference>